<dbReference type="NCBIfam" id="TIGR00125">
    <property type="entry name" value="cyt_tran_rel"/>
    <property type="match status" value="1"/>
</dbReference>
<keyword evidence="2 4" id="KW-0548">Nucleotidyltransferase</keyword>
<dbReference type="Gene3D" id="3.40.50.620">
    <property type="entry name" value="HUPs"/>
    <property type="match status" value="1"/>
</dbReference>
<dbReference type="PANTHER" id="PTHR43793:SF1">
    <property type="entry name" value="FAD SYNTHASE"/>
    <property type="match status" value="1"/>
</dbReference>
<protein>
    <submittedName>
        <fullName evidence="4">TagD Cytidylyltransferase</fullName>
    </submittedName>
</protein>
<evidence type="ECO:0000259" key="3">
    <source>
        <dbReference type="Pfam" id="PF01467"/>
    </source>
</evidence>
<sequence length="186" mass="21540">MYAVVCKDWVCNLHKFYWAVSDNGSTSALHAESWSSILQRSTISNLGYIMKKIIGFTCSTFDLLHAGHLFMLEECKTKCDYLIVGLQVDPTIDRPDTKNKPVQSVFERYVQLKACKFVDEVYPYSTEADLLDMLAALPINIRFVGEEYMNRDFTGKQYCIDNSISVFYNSRKHRFSTTELRKRARL</sequence>
<keyword evidence="1 4" id="KW-0808">Transferase</keyword>
<dbReference type="GO" id="GO:0006646">
    <property type="term" value="P:phosphatidylethanolamine biosynthetic process"/>
    <property type="evidence" value="ECO:0007669"/>
    <property type="project" value="UniProtKB-UniPathway"/>
</dbReference>
<dbReference type="InterPro" id="IPR004821">
    <property type="entry name" value="Cyt_trans-like"/>
</dbReference>
<proteinExistence type="predicted"/>
<gene>
    <name evidence="4" type="ORF">UFOVP247_10</name>
</gene>
<reference evidence="4" key="1">
    <citation type="submission" date="2020-05" db="EMBL/GenBank/DDBJ databases">
        <authorList>
            <person name="Chiriac C."/>
            <person name="Salcher M."/>
            <person name="Ghai R."/>
            <person name="Kavagutti S V."/>
        </authorList>
    </citation>
    <scope>NUCLEOTIDE SEQUENCE</scope>
</reference>
<dbReference type="InterPro" id="IPR014729">
    <property type="entry name" value="Rossmann-like_a/b/a_fold"/>
</dbReference>
<dbReference type="UniPathway" id="UPA00558">
    <property type="reaction ID" value="UER00742"/>
</dbReference>
<evidence type="ECO:0000256" key="1">
    <source>
        <dbReference type="ARBA" id="ARBA00022679"/>
    </source>
</evidence>
<dbReference type="Pfam" id="PF01467">
    <property type="entry name" value="CTP_transf_like"/>
    <property type="match status" value="1"/>
</dbReference>
<feature type="domain" description="Cytidyltransferase-like" evidence="3">
    <location>
        <begin position="57"/>
        <end position="182"/>
    </location>
</feature>
<accession>A0A6J7WUT3</accession>
<dbReference type="InterPro" id="IPR050385">
    <property type="entry name" value="Archaeal_FAD_synthase"/>
</dbReference>
<dbReference type="SUPFAM" id="SSF52374">
    <property type="entry name" value="Nucleotidylyl transferase"/>
    <property type="match status" value="1"/>
</dbReference>
<organism evidence="4">
    <name type="scientific">uncultured Caudovirales phage</name>
    <dbReference type="NCBI Taxonomy" id="2100421"/>
    <lineage>
        <taxon>Viruses</taxon>
        <taxon>Duplodnaviria</taxon>
        <taxon>Heunggongvirae</taxon>
        <taxon>Uroviricota</taxon>
        <taxon>Caudoviricetes</taxon>
        <taxon>Peduoviridae</taxon>
        <taxon>Maltschvirus</taxon>
        <taxon>Maltschvirus maltsch</taxon>
    </lineage>
</organism>
<name>A0A6J7WUT3_9CAUD</name>
<dbReference type="EMBL" id="LR798288">
    <property type="protein sequence ID" value="CAB5220588.1"/>
    <property type="molecule type" value="Genomic_DNA"/>
</dbReference>
<evidence type="ECO:0000313" key="4">
    <source>
        <dbReference type="EMBL" id="CAB5220588.1"/>
    </source>
</evidence>
<evidence type="ECO:0000256" key="2">
    <source>
        <dbReference type="ARBA" id="ARBA00022695"/>
    </source>
</evidence>
<dbReference type="GO" id="GO:0016779">
    <property type="term" value="F:nucleotidyltransferase activity"/>
    <property type="evidence" value="ECO:0007669"/>
    <property type="project" value="UniProtKB-KW"/>
</dbReference>
<dbReference type="PANTHER" id="PTHR43793">
    <property type="entry name" value="FAD SYNTHASE"/>
    <property type="match status" value="1"/>
</dbReference>